<keyword evidence="2" id="KW-0472">Membrane</keyword>
<keyword evidence="2" id="KW-0812">Transmembrane</keyword>
<feature type="transmembrane region" description="Helical" evidence="2">
    <location>
        <begin position="67"/>
        <end position="83"/>
    </location>
</feature>
<feature type="transmembrane region" description="Helical" evidence="2">
    <location>
        <begin position="116"/>
        <end position="134"/>
    </location>
</feature>
<gene>
    <name evidence="3" type="ORF">ACFSJD_09535</name>
</gene>
<evidence type="ECO:0000313" key="3">
    <source>
        <dbReference type="EMBL" id="MFD1517729.1"/>
    </source>
</evidence>
<feature type="transmembrane region" description="Helical" evidence="2">
    <location>
        <begin position="7"/>
        <end position="30"/>
    </location>
</feature>
<keyword evidence="4" id="KW-1185">Reference proteome</keyword>
<organism evidence="3 4">
    <name type="scientific">Pseudonocardia yunnanensis</name>
    <dbReference type="NCBI Taxonomy" id="58107"/>
    <lineage>
        <taxon>Bacteria</taxon>
        <taxon>Bacillati</taxon>
        <taxon>Actinomycetota</taxon>
        <taxon>Actinomycetes</taxon>
        <taxon>Pseudonocardiales</taxon>
        <taxon>Pseudonocardiaceae</taxon>
        <taxon>Pseudonocardia</taxon>
    </lineage>
</organism>
<proteinExistence type="predicted"/>
<evidence type="ECO:0000256" key="1">
    <source>
        <dbReference type="SAM" id="MobiDB-lite"/>
    </source>
</evidence>
<evidence type="ECO:0000313" key="4">
    <source>
        <dbReference type="Proteomes" id="UP001597114"/>
    </source>
</evidence>
<reference evidence="4" key="1">
    <citation type="journal article" date="2019" name="Int. J. Syst. Evol. Microbiol.">
        <title>The Global Catalogue of Microorganisms (GCM) 10K type strain sequencing project: providing services to taxonomists for standard genome sequencing and annotation.</title>
        <authorList>
            <consortium name="The Broad Institute Genomics Platform"/>
            <consortium name="The Broad Institute Genome Sequencing Center for Infectious Disease"/>
            <person name="Wu L."/>
            <person name="Ma J."/>
        </authorList>
    </citation>
    <scope>NUCLEOTIDE SEQUENCE [LARGE SCALE GENOMIC DNA]</scope>
    <source>
        <strain evidence="4">CCM 7043</strain>
    </source>
</reference>
<accession>A0ABW4EQ48</accession>
<evidence type="ECO:0000256" key="2">
    <source>
        <dbReference type="SAM" id="Phobius"/>
    </source>
</evidence>
<feature type="region of interest" description="Disordered" evidence="1">
    <location>
        <begin position="145"/>
        <end position="164"/>
    </location>
</feature>
<dbReference type="Proteomes" id="UP001597114">
    <property type="component" value="Unassembled WGS sequence"/>
</dbReference>
<dbReference type="RefSeq" id="WP_344717911.1">
    <property type="nucleotide sequence ID" value="NZ_BAAAUS010000001.1"/>
</dbReference>
<feature type="transmembrane region" description="Helical" evidence="2">
    <location>
        <begin position="90"/>
        <end position="110"/>
    </location>
</feature>
<protein>
    <submittedName>
        <fullName evidence="3">Uncharacterized protein</fullName>
    </submittedName>
</protein>
<comment type="caution">
    <text evidence="3">The sequence shown here is derived from an EMBL/GenBank/DDBJ whole genome shotgun (WGS) entry which is preliminary data.</text>
</comment>
<sequence length="164" mass="17305">MRTVYRVLAYAIALEVLVQGAMMTFAVFGLRHWIDEGGVLDEAIVQHHAEGFGEVVGFQLHATNEQMIVPAIAVLLLISAFFAKVSKAVGWAVIVLLSVVVQVLLGLFAIDAPALGILHGINGILLFAFALFAARSAHVSGARSLPASRGTADVGRSGVIRSTS</sequence>
<dbReference type="EMBL" id="JBHUCO010000010">
    <property type="protein sequence ID" value="MFD1517729.1"/>
    <property type="molecule type" value="Genomic_DNA"/>
</dbReference>
<name>A0ABW4EQ48_9PSEU</name>
<keyword evidence="2" id="KW-1133">Transmembrane helix</keyword>